<accession>A0A443S5Z2</accession>
<dbReference type="OrthoDB" id="6538045at2759"/>
<dbReference type="InterPro" id="IPR016039">
    <property type="entry name" value="Thiolase-like"/>
</dbReference>
<comment type="caution">
    <text evidence="2">The sequence shown here is derived from an EMBL/GenBank/DDBJ whole genome shotgun (WGS) entry which is preliminary data.</text>
</comment>
<dbReference type="STRING" id="299467.A0A443S5Z2"/>
<sequence length="49" mass="5674">MGLPPRSGKIKNLDKLDAQFFNLNENDADYMDPQIRLLYEVVYEAIIDS</sequence>
<dbReference type="Proteomes" id="UP000288716">
    <property type="component" value="Unassembled WGS sequence"/>
</dbReference>
<proteinExistence type="predicted"/>
<keyword evidence="3" id="KW-1185">Reference proteome</keyword>
<evidence type="ECO:0000313" key="3">
    <source>
        <dbReference type="Proteomes" id="UP000288716"/>
    </source>
</evidence>
<feature type="non-terminal residue" evidence="2">
    <location>
        <position position="49"/>
    </location>
</feature>
<protein>
    <submittedName>
        <fullName evidence="2">Fatty acid synthase-like protein</fullName>
    </submittedName>
</protein>
<dbReference type="VEuPathDB" id="VectorBase:LDEU009052"/>
<dbReference type="Pfam" id="PF00109">
    <property type="entry name" value="ketoacyl-synt"/>
    <property type="match status" value="1"/>
</dbReference>
<reference evidence="2 3" key="1">
    <citation type="journal article" date="2018" name="Gigascience">
        <title>Genomes of trombidid mites reveal novel predicted allergens and laterally-transferred genes associated with secondary metabolism.</title>
        <authorList>
            <person name="Dong X."/>
            <person name="Chaisiri K."/>
            <person name="Xia D."/>
            <person name="Armstrong S.D."/>
            <person name="Fang Y."/>
            <person name="Donnelly M.J."/>
            <person name="Kadowaki T."/>
            <person name="McGarry J.W."/>
            <person name="Darby A.C."/>
            <person name="Makepeace B.L."/>
        </authorList>
    </citation>
    <scope>NUCLEOTIDE SEQUENCE [LARGE SCALE GENOMIC DNA]</scope>
    <source>
        <strain evidence="2">UoL-UT</strain>
    </source>
</reference>
<dbReference type="Gene3D" id="3.40.47.10">
    <property type="match status" value="1"/>
</dbReference>
<dbReference type="SUPFAM" id="SSF53901">
    <property type="entry name" value="Thiolase-like"/>
    <property type="match status" value="1"/>
</dbReference>
<dbReference type="EMBL" id="NCKV01007393">
    <property type="protein sequence ID" value="RWS22988.1"/>
    <property type="molecule type" value="Genomic_DNA"/>
</dbReference>
<name>A0A443S5Z2_9ACAR</name>
<organism evidence="2 3">
    <name type="scientific">Leptotrombidium deliense</name>
    <dbReference type="NCBI Taxonomy" id="299467"/>
    <lineage>
        <taxon>Eukaryota</taxon>
        <taxon>Metazoa</taxon>
        <taxon>Ecdysozoa</taxon>
        <taxon>Arthropoda</taxon>
        <taxon>Chelicerata</taxon>
        <taxon>Arachnida</taxon>
        <taxon>Acari</taxon>
        <taxon>Acariformes</taxon>
        <taxon>Trombidiformes</taxon>
        <taxon>Prostigmata</taxon>
        <taxon>Anystina</taxon>
        <taxon>Parasitengona</taxon>
        <taxon>Trombiculoidea</taxon>
        <taxon>Trombiculidae</taxon>
        <taxon>Leptotrombidium</taxon>
    </lineage>
</organism>
<evidence type="ECO:0000313" key="2">
    <source>
        <dbReference type="EMBL" id="RWS22988.1"/>
    </source>
</evidence>
<feature type="domain" description="Beta-ketoacyl synthase-like N-terminal" evidence="1">
    <location>
        <begin position="7"/>
        <end position="48"/>
    </location>
</feature>
<dbReference type="GO" id="GO:0016746">
    <property type="term" value="F:acyltransferase activity"/>
    <property type="evidence" value="ECO:0007669"/>
    <property type="project" value="InterPro"/>
</dbReference>
<dbReference type="AlphaFoldDB" id="A0A443S5Z2"/>
<dbReference type="InterPro" id="IPR014030">
    <property type="entry name" value="Ketoacyl_synth_N"/>
</dbReference>
<gene>
    <name evidence="2" type="ORF">B4U80_08280</name>
</gene>
<evidence type="ECO:0000259" key="1">
    <source>
        <dbReference type="Pfam" id="PF00109"/>
    </source>
</evidence>